<protein>
    <submittedName>
        <fullName evidence="1">Uncharacterized protein</fullName>
    </submittedName>
</protein>
<evidence type="ECO:0000313" key="2">
    <source>
        <dbReference type="Proteomes" id="UP001500604"/>
    </source>
</evidence>
<accession>A0ABP8V728</accession>
<gene>
    <name evidence="1" type="ORF">GCM10023116_33940</name>
</gene>
<proteinExistence type="predicted"/>
<name>A0ABP8V728_9GAMM</name>
<dbReference type="Proteomes" id="UP001500604">
    <property type="component" value="Unassembled WGS sequence"/>
</dbReference>
<organism evidence="1 2">
    <name type="scientific">Kistimonas scapharcae</name>
    <dbReference type="NCBI Taxonomy" id="1036133"/>
    <lineage>
        <taxon>Bacteria</taxon>
        <taxon>Pseudomonadati</taxon>
        <taxon>Pseudomonadota</taxon>
        <taxon>Gammaproteobacteria</taxon>
        <taxon>Oceanospirillales</taxon>
        <taxon>Endozoicomonadaceae</taxon>
        <taxon>Kistimonas</taxon>
    </lineage>
</organism>
<comment type="caution">
    <text evidence="1">The sequence shown here is derived from an EMBL/GenBank/DDBJ whole genome shotgun (WGS) entry which is preliminary data.</text>
</comment>
<reference evidence="2" key="1">
    <citation type="journal article" date="2019" name="Int. J. Syst. Evol. Microbiol.">
        <title>The Global Catalogue of Microorganisms (GCM) 10K type strain sequencing project: providing services to taxonomists for standard genome sequencing and annotation.</title>
        <authorList>
            <consortium name="The Broad Institute Genomics Platform"/>
            <consortium name="The Broad Institute Genome Sequencing Center for Infectious Disease"/>
            <person name="Wu L."/>
            <person name="Ma J."/>
        </authorList>
    </citation>
    <scope>NUCLEOTIDE SEQUENCE [LARGE SCALE GENOMIC DNA]</scope>
    <source>
        <strain evidence="2">JCM 17805</strain>
    </source>
</reference>
<sequence length="145" mass="17443">MDQNNQLKPEFIQLFNEIDTIHLDLFQSIHCALRSNRQYQTETIKIIDILKEHEFSEVLIREHFPSIYPFYHREMVEKADRYYQNYQTFYPKFLINLITEVKSEDRIFTSLKFQSSVESSDTSVHSGTMIHADMDVERSVFHEQE</sequence>
<keyword evidence="2" id="KW-1185">Reference proteome</keyword>
<dbReference type="EMBL" id="BAABFL010000437">
    <property type="protein sequence ID" value="GAA4651111.1"/>
    <property type="molecule type" value="Genomic_DNA"/>
</dbReference>
<evidence type="ECO:0000313" key="1">
    <source>
        <dbReference type="EMBL" id="GAA4651111.1"/>
    </source>
</evidence>